<name>A0A8W7PBD1_ANOCL</name>
<proteinExistence type="predicted"/>
<protein>
    <submittedName>
        <fullName evidence="1">Uncharacterized protein</fullName>
    </submittedName>
</protein>
<dbReference type="EnsemblMetazoa" id="ACOM028863-RA">
    <property type="protein sequence ID" value="ACOM028863-PA.1"/>
    <property type="gene ID" value="ACOM028863"/>
</dbReference>
<accession>A0A8W7PBD1</accession>
<dbReference type="AlphaFoldDB" id="A0A8W7PBD1"/>
<sequence>MSGMKLSTQKQKICFSRTVMHHRFPQFTWIDFQSRDVIVQYLHPVLQLVDPAPRRRHRQRQYDERVREVLFVQGELEQIVVARIAVQNPNAEARDICKLATFKKRRPERRPPTILTVPILVPHVDAYSRPEPFFGSSTPCSFAISVVLPLALSPSTSTDLFDGSFVLLCVCTSLRMDDLRYQQPIIN</sequence>
<evidence type="ECO:0000313" key="1">
    <source>
        <dbReference type="EnsemblMetazoa" id="ACOM028863-PA.1"/>
    </source>
</evidence>
<organism evidence="1">
    <name type="scientific">Anopheles coluzzii</name>
    <name type="common">African malaria mosquito</name>
    <dbReference type="NCBI Taxonomy" id="1518534"/>
    <lineage>
        <taxon>Eukaryota</taxon>
        <taxon>Metazoa</taxon>
        <taxon>Ecdysozoa</taxon>
        <taxon>Arthropoda</taxon>
        <taxon>Hexapoda</taxon>
        <taxon>Insecta</taxon>
        <taxon>Pterygota</taxon>
        <taxon>Neoptera</taxon>
        <taxon>Endopterygota</taxon>
        <taxon>Diptera</taxon>
        <taxon>Nematocera</taxon>
        <taxon>Culicoidea</taxon>
        <taxon>Culicidae</taxon>
        <taxon>Anophelinae</taxon>
        <taxon>Anopheles</taxon>
    </lineage>
</organism>
<dbReference type="Proteomes" id="UP000075882">
    <property type="component" value="Unassembled WGS sequence"/>
</dbReference>
<reference evidence="1" key="1">
    <citation type="submission" date="2022-08" db="UniProtKB">
        <authorList>
            <consortium name="EnsemblMetazoa"/>
        </authorList>
    </citation>
    <scope>IDENTIFICATION</scope>
</reference>